<name>A0ABR7NJ18_9FIRM</name>
<evidence type="ECO:0000313" key="2">
    <source>
        <dbReference type="Proteomes" id="UP000658131"/>
    </source>
</evidence>
<keyword evidence="2" id="KW-1185">Reference proteome</keyword>
<sequence>MMLRISLSVAFIPSRPIRPIAVDGAPLGHCAEQPARFGGGIGDGDRFGAAQSDNQLGFQNGKIVLTEEFLHCGVLSMFEGI</sequence>
<dbReference type="EMBL" id="JACRTB010000011">
    <property type="protein sequence ID" value="MBC8576406.1"/>
    <property type="molecule type" value="Genomic_DNA"/>
</dbReference>
<reference evidence="1 2" key="1">
    <citation type="submission" date="2020-08" db="EMBL/GenBank/DDBJ databases">
        <title>Genome public.</title>
        <authorList>
            <person name="Liu C."/>
            <person name="Sun Q."/>
        </authorList>
    </citation>
    <scope>NUCLEOTIDE SEQUENCE [LARGE SCALE GENOMIC DNA]</scope>
    <source>
        <strain evidence="1 2">BX1</strain>
    </source>
</reference>
<evidence type="ECO:0000313" key="1">
    <source>
        <dbReference type="EMBL" id="MBC8576406.1"/>
    </source>
</evidence>
<proteinExistence type="predicted"/>
<protein>
    <submittedName>
        <fullName evidence="1">Uncharacterized protein</fullName>
    </submittedName>
</protein>
<gene>
    <name evidence="1" type="ORF">H8717_08315</name>
</gene>
<accession>A0ABR7NJ18</accession>
<dbReference type="Proteomes" id="UP000658131">
    <property type="component" value="Unassembled WGS sequence"/>
</dbReference>
<organism evidence="1 2">
    <name type="scientific">Yanshouia hominis</name>
    <dbReference type="NCBI Taxonomy" id="2763673"/>
    <lineage>
        <taxon>Bacteria</taxon>
        <taxon>Bacillati</taxon>
        <taxon>Bacillota</taxon>
        <taxon>Clostridia</taxon>
        <taxon>Eubacteriales</taxon>
        <taxon>Oscillospiraceae</taxon>
        <taxon>Yanshouia</taxon>
    </lineage>
</organism>
<comment type="caution">
    <text evidence="1">The sequence shown here is derived from an EMBL/GenBank/DDBJ whole genome shotgun (WGS) entry which is preliminary data.</text>
</comment>